<dbReference type="InterPro" id="IPR052949">
    <property type="entry name" value="PA_immunity-related"/>
</dbReference>
<sequence>MQTYNFSKIKNDVEEELKIRKIENEKKYFKHIEIYKNKFLIKTENINGKSTLDYNDMYHIEDGSKIPIKKINSKSIGEFKDEYNIKILKLRNIEFKYNMFSNCKFKNIEFYNCVFYGNTFSTCKFNDVKFIDCNFYNTKECISVFDRKSILVNCEFKKCNVEKGIFESITLKNVKFERTSLKECIFNNVYFNKIIINDCDMRSCKIINPDIKELEFEDNYLSKFDEYTFIDKIIIDKKYKKNYNYAFKVYKNIASKFESNGLLNIAGEYYYISKCMEHKSLSGLSKAKSSIFWLLCGYGERPTFALITSLEIVLFFAVVYMITGLSVGEYVINYKELIFQGLPLENLNTDFMQSLYFSIVTFTTVGYGDITPIDLSILLSGIEMLLGVTMVGVWTATLARKITR</sequence>
<gene>
    <name evidence="3" type="ORF">SAMN04515677_104218</name>
</gene>
<feature type="transmembrane region" description="Helical" evidence="1">
    <location>
        <begin position="312"/>
        <end position="332"/>
    </location>
</feature>
<feature type="transmembrane region" description="Helical" evidence="1">
    <location>
        <begin position="376"/>
        <end position="399"/>
    </location>
</feature>
<proteinExistence type="predicted"/>
<dbReference type="InterPro" id="IPR013099">
    <property type="entry name" value="K_chnl_dom"/>
</dbReference>
<evidence type="ECO:0000256" key="1">
    <source>
        <dbReference type="SAM" id="Phobius"/>
    </source>
</evidence>
<keyword evidence="1" id="KW-0812">Transmembrane</keyword>
<feature type="transmembrane region" description="Helical" evidence="1">
    <location>
        <begin position="353"/>
        <end position="370"/>
    </location>
</feature>
<keyword evidence="1" id="KW-1133">Transmembrane helix</keyword>
<dbReference type="SUPFAM" id="SSF141571">
    <property type="entry name" value="Pentapeptide repeat-like"/>
    <property type="match status" value="1"/>
</dbReference>
<dbReference type="STRING" id="1121325.SAMN04515677_104218"/>
<evidence type="ECO:0000313" key="4">
    <source>
        <dbReference type="Proteomes" id="UP000199068"/>
    </source>
</evidence>
<dbReference type="Gene3D" id="2.160.20.80">
    <property type="entry name" value="E3 ubiquitin-protein ligase SopA"/>
    <property type="match status" value="1"/>
</dbReference>
<organism evidence="3 4">
    <name type="scientific">Romboutsia lituseburensis DSM 797</name>
    <dbReference type="NCBI Taxonomy" id="1121325"/>
    <lineage>
        <taxon>Bacteria</taxon>
        <taxon>Bacillati</taxon>
        <taxon>Bacillota</taxon>
        <taxon>Clostridia</taxon>
        <taxon>Peptostreptococcales</taxon>
        <taxon>Peptostreptococcaceae</taxon>
        <taxon>Romboutsia</taxon>
    </lineage>
</organism>
<dbReference type="RefSeq" id="WP_092725561.1">
    <property type="nucleotide sequence ID" value="NZ_FNGW01000004.1"/>
</dbReference>
<dbReference type="SUPFAM" id="SSF81324">
    <property type="entry name" value="Voltage-gated potassium channels"/>
    <property type="match status" value="1"/>
</dbReference>
<dbReference type="Pfam" id="PF07885">
    <property type="entry name" value="Ion_trans_2"/>
    <property type="match status" value="1"/>
</dbReference>
<evidence type="ECO:0000259" key="2">
    <source>
        <dbReference type="Pfam" id="PF07885"/>
    </source>
</evidence>
<accession>A0A1G9P6V1</accession>
<keyword evidence="1" id="KW-0472">Membrane</keyword>
<name>A0A1G9P6V1_9FIRM</name>
<keyword evidence="4" id="KW-1185">Reference proteome</keyword>
<dbReference type="Proteomes" id="UP000199068">
    <property type="component" value="Unassembled WGS sequence"/>
</dbReference>
<protein>
    <submittedName>
        <fullName evidence="3">Pentapeptide repeat-containing protein</fullName>
    </submittedName>
</protein>
<dbReference type="PANTHER" id="PTHR42999">
    <property type="entry name" value="ANTIBIOTIC RESISTANCE PROTEIN MCBG"/>
    <property type="match status" value="1"/>
</dbReference>
<dbReference type="Gene3D" id="1.10.287.70">
    <property type="match status" value="1"/>
</dbReference>
<evidence type="ECO:0000313" key="3">
    <source>
        <dbReference type="EMBL" id="SDL93885.1"/>
    </source>
</evidence>
<dbReference type="EMBL" id="FNGW01000004">
    <property type="protein sequence ID" value="SDL93885.1"/>
    <property type="molecule type" value="Genomic_DNA"/>
</dbReference>
<dbReference type="PANTHER" id="PTHR42999:SF1">
    <property type="entry name" value="PENTAPEPTIDE REPEAT-CONTAINING PROTEIN"/>
    <property type="match status" value="1"/>
</dbReference>
<feature type="domain" description="Potassium channel" evidence="2">
    <location>
        <begin position="323"/>
        <end position="403"/>
    </location>
</feature>
<reference evidence="3 4" key="1">
    <citation type="submission" date="2016-10" db="EMBL/GenBank/DDBJ databases">
        <authorList>
            <person name="de Groot N.N."/>
        </authorList>
    </citation>
    <scope>NUCLEOTIDE SEQUENCE [LARGE SCALE GENOMIC DNA]</scope>
    <source>
        <strain evidence="3 4">DSM 797</strain>
    </source>
</reference>
<dbReference type="AlphaFoldDB" id="A0A1G9P6V1"/>